<dbReference type="GeneID" id="71027419"/>
<dbReference type="HOGENOM" id="CLU_1682786_0_0_2"/>
<dbReference type="AlphaFoldDB" id="Q7LXF4"/>
<dbReference type="PATRIC" id="fig|273057.12.peg.835"/>
<dbReference type="STRING" id="273057.SSO0823"/>
<evidence type="ECO:0000313" key="1">
    <source>
        <dbReference type="EMBL" id="AAK41119.1"/>
    </source>
</evidence>
<name>Q7LXF4_SACS2</name>
<keyword evidence="2" id="KW-1185">Reference proteome</keyword>
<dbReference type="InParanoid" id="Q7LXF4"/>
<dbReference type="eggNOG" id="arCOG01417">
    <property type="taxonomic scope" value="Archaea"/>
</dbReference>
<evidence type="ECO:0000313" key="2">
    <source>
        <dbReference type="Proteomes" id="UP000001974"/>
    </source>
</evidence>
<protein>
    <submittedName>
        <fullName evidence="1">Uncharacterized protein</fullName>
    </submittedName>
</protein>
<reference evidence="2" key="1">
    <citation type="journal article" date="2001" name="Proc. Natl. Acad. Sci. U.S.A.">
        <title>The complete genome of the crenarchaeon Sulfolobus solfataricus P2.</title>
        <authorList>
            <person name="She Q."/>
            <person name="Singh R.K."/>
            <person name="Confalonieri F."/>
            <person name="Zivanovic Y."/>
            <person name="Allard G."/>
            <person name="Awayez M.J."/>
            <person name="Chan-Weiher C.C.-Y."/>
            <person name="Clausen I.G."/>
            <person name="Curtis B.A."/>
            <person name="De Moors A."/>
            <person name="Erauso G."/>
            <person name="Fletcher C."/>
            <person name="Gordon P.M.K."/>
            <person name="Heikamp-de Jong I."/>
            <person name="Jeffries A.C."/>
            <person name="Kozera C.J."/>
            <person name="Medina N."/>
            <person name="Peng X."/>
            <person name="Thi-Ngoc H.P."/>
            <person name="Redder P."/>
            <person name="Schenk M.E."/>
            <person name="Theriault C."/>
            <person name="Tolstrup N."/>
            <person name="Charlebois R.L."/>
            <person name="Doolittle W.F."/>
            <person name="Duguet M."/>
            <person name="Gaasterland T."/>
            <person name="Garrett R.A."/>
            <person name="Ragan M.A."/>
            <person name="Sensen C.W."/>
            <person name="Van der Oost J."/>
        </authorList>
    </citation>
    <scope>NUCLEOTIDE SEQUENCE [LARGE SCALE GENOMIC DNA]</scope>
    <source>
        <strain evidence="2">ATCC 35092 / DSM 1617 / JCM 11322 / P2</strain>
    </source>
</reference>
<dbReference type="RefSeq" id="WP_010923114.1">
    <property type="nucleotide sequence ID" value="NC_002754.1"/>
</dbReference>
<proteinExistence type="predicted"/>
<dbReference type="PIR" id="H90232">
    <property type="entry name" value="H90232"/>
</dbReference>
<dbReference type="Proteomes" id="UP000001974">
    <property type="component" value="Chromosome"/>
</dbReference>
<organism evidence="1 2">
    <name type="scientific">Saccharolobus solfataricus (strain ATCC 35092 / DSM 1617 / JCM 11322 / P2)</name>
    <name type="common">Sulfolobus solfataricus</name>
    <dbReference type="NCBI Taxonomy" id="273057"/>
    <lineage>
        <taxon>Archaea</taxon>
        <taxon>Thermoproteota</taxon>
        <taxon>Thermoprotei</taxon>
        <taxon>Sulfolobales</taxon>
        <taxon>Sulfolobaceae</taxon>
        <taxon>Saccharolobus</taxon>
    </lineage>
</organism>
<dbReference type="EnsemblBacteria" id="AAK41119">
    <property type="protein sequence ID" value="AAK41119"/>
    <property type="gene ID" value="SSO0823"/>
</dbReference>
<gene>
    <name evidence="1" type="ordered locus">SSO0823</name>
</gene>
<accession>Q7LXF4</accession>
<sequence length="156" mass="18594">MCQIIAQKILVLMDPQPEGGSAYVEAQISRRLLNKFGDNIKVAYKINDWSYIDKMLNELKNDNIKMIFDLNYWPINYHQIKFFKNNFKINNYHILLDHSYYYSRKLKVRSALLLQGMGLHASRLGIPYNLIKYLKIRKNFPIDIFLSTRNKLIYIL</sequence>
<dbReference type="KEGG" id="sso:SSO0823"/>
<dbReference type="EMBL" id="AE006641">
    <property type="protein sequence ID" value="AAK41119.1"/>
    <property type="molecule type" value="Genomic_DNA"/>
</dbReference>
<dbReference type="PaxDb" id="273057-SSO0823"/>